<keyword evidence="3 5" id="KW-0547">Nucleotide-binding</keyword>
<evidence type="ECO:0000313" key="7">
    <source>
        <dbReference type="EMBL" id="MFD2801551.1"/>
    </source>
</evidence>
<dbReference type="InterPro" id="IPR013650">
    <property type="entry name" value="ATP-grasp_succ-CoA_synth-type"/>
</dbReference>
<dbReference type="PIRSF" id="PIRSF001554">
    <property type="entry name" value="SucCS_beta"/>
    <property type="match status" value="1"/>
</dbReference>
<evidence type="ECO:0000256" key="5">
    <source>
        <dbReference type="PROSITE-ProRule" id="PRU00409"/>
    </source>
</evidence>
<dbReference type="SUPFAM" id="SSF52210">
    <property type="entry name" value="Succinyl-CoA synthetase domains"/>
    <property type="match status" value="1"/>
</dbReference>
<dbReference type="RefSeq" id="WP_377392630.1">
    <property type="nucleotide sequence ID" value="NZ_JBHSAN010000031.1"/>
</dbReference>
<dbReference type="InterPro" id="IPR005809">
    <property type="entry name" value="Succ_CoA_ligase-like_bsu"/>
</dbReference>
<sequence>MKLLEHQGKQFLAQAGLPVPRGRVVTTPDGARQAAAALATRVALKAQIPAGKRGKSGGIRFADTPEQAQAAAADLLGHELAGTVVDTLLVEECADIRTELYAAVLNDPASKGPLVLFSAEGGMDIEEVGARDPEAIRRRAVDIRSGLTEAAARGLVGGLPQDVQDTVTAALLAMYRLYRDIDAELVEINPLVVTSAGEVVALDSKITIDPGAVSRHEELLSEVLAHEDEGGTVLERRGRALGLQFLELDGEIGVLANGAGLTMTTLDAINHYGGRPANFLEIGGDAYTKATPALQLVLDNPRVRSLVVNFCGAFARTDVMTGGVLSAIEELCPDVPIFFSIHGTGEDKAIRLVREQLGVEPYDTMDDAVRAAIDAAGADDTPARGKVAG</sequence>
<evidence type="ECO:0000256" key="2">
    <source>
        <dbReference type="ARBA" id="ARBA00022723"/>
    </source>
</evidence>
<dbReference type="PANTHER" id="PTHR11815:SF10">
    <property type="entry name" value="SUCCINATE--COA LIGASE [GDP-FORMING] SUBUNIT BETA, MITOCHONDRIAL"/>
    <property type="match status" value="1"/>
</dbReference>
<dbReference type="Proteomes" id="UP001597478">
    <property type="component" value="Unassembled WGS sequence"/>
</dbReference>
<dbReference type="Gene3D" id="3.40.50.261">
    <property type="entry name" value="Succinyl-CoA synthetase domains"/>
    <property type="match status" value="1"/>
</dbReference>
<reference evidence="8" key="1">
    <citation type="journal article" date="2019" name="Int. J. Syst. Evol. Microbiol.">
        <title>The Global Catalogue of Microorganisms (GCM) 10K type strain sequencing project: providing services to taxonomists for standard genome sequencing and annotation.</title>
        <authorList>
            <consortium name="The Broad Institute Genomics Platform"/>
            <consortium name="The Broad Institute Genome Sequencing Center for Infectious Disease"/>
            <person name="Wu L."/>
            <person name="Ma J."/>
        </authorList>
    </citation>
    <scope>NUCLEOTIDE SEQUENCE [LARGE SCALE GENOMIC DNA]</scope>
    <source>
        <strain evidence="8">IBRC-M 10906</strain>
    </source>
</reference>
<evidence type="ECO:0000256" key="1">
    <source>
        <dbReference type="ARBA" id="ARBA00022598"/>
    </source>
</evidence>
<comment type="caution">
    <text evidence="7">The sequence shown here is derived from an EMBL/GenBank/DDBJ whole genome shotgun (WGS) entry which is preliminary data.</text>
</comment>
<keyword evidence="4" id="KW-0460">Magnesium</keyword>
<dbReference type="InterPro" id="IPR013815">
    <property type="entry name" value="ATP_grasp_subdomain_1"/>
</dbReference>
<dbReference type="Gene3D" id="3.30.470.20">
    <property type="entry name" value="ATP-grasp fold, B domain"/>
    <property type="match status" value="1"/>
</dbReference>
<dbReference type="Pfam" id="PF00549">
    <property type="entry name" value="Ligase_CoA"/>
    <property type="match status" value="1"/>
</dbReference>
<dbReference type="PROSITE" id="PS50975">
    <property type="entry name" value="ATP_GRASP"/>
    <property type="match status" value="1"/>
</dbReference>
<keyword evidence="8" id="KW-1185">Reference proteome</keyword>
<keyword evidence="5" id="KW-0067">ATP-binding</keyword>
<gene>
    <name evidence="7" type="ORF">ACFS2C_19355</name>
</gene>
<evidence type="ECO:0000256" key="4">
    <source>
        <dbReference type="ARBA" id="ARBA00022842"/>
    </source>
</evidence>
<dbReference type="PROSITE" id="PS01217">
    <property type="entry name" value="SUCCINYL_COA_LIG_3"/>
    <property type="match status" value="1"/>
</dbReference>
<dbReference type="Gene3D" id="3.30.1490.20">
    <property type="entry name" value="ATP-grasp fold, A domain"/>
    <property type="match status" value="1"/>
</dbReference>
<dbReference type="SUPFAM" id="SSF56059">
    <property type="entry name" value="Glutathione synthetase ATP-binding domain-like"/>
    <property type="match status" value="1"/>
</dbReference>
<dbReference type="PANTHER" id="PTHR11815">
    <property type="entry name" value="SUCCINYL-COA SYNTHETASE BETA CHAIN"/>
    <property type="match status" value="1"/>
</dbReference>
<dbReference type="EMBL" id="JBHUOF010000032">
    <property type="protein sequence ID" value="MFD2801551.1"/>
    <property type="molecule type" value="Genomic_DNA"/>
</dbReference>
<evidence type="ECO:0000256" key="3">
    <source>
        <dbReference type="ARBA" id="ARBA00022741"/>
    </source>
</evidence>
<feature type="domain" description="ATP-grasp" evidence="6">
    <location>
        <begin position="9"/>
        <end position="224"/>
    </location>
</feature>
<dbReference type="InterPro" id="IPR016102">
    <property type="entry name" value="Succinyl-CoA_synth-like"/>
</dbReference>
<dbReference type="GO" id="GO:0016874">
    <property type="term" value="F:ligase activity"/>
    <property type="evidence" value="ECO:0007669"/>
    <property type="project" value="UniProtKB-KW"/>
</dbReference>
<keyword evidence="2" id="KW-0479">Metal-binding</keyword>
<dbReference type="Pfam" id="PF08442">
    <property type="entry name" value="ATP-grasp_2"/>
    <property type="match status" value="1"/>
</dbReference>
<organism evidence="7 8">
    <name type="scientific">Prauserella oleivorans</name>
    <dbReference type="NCBI Taxonomy" id="1478153"/>
    <lineage>
        <taxon>Bacteria</taxon>
        <taxon>Bacillati</taxon>
        <taxon>Actinomycetota</taxon>
        <taxon>Actinomycetes</taxon>
        <taxon>Pseudonocardiales</taxon>
        <taxon>Pseudonocardiaceae</taxon>
        <taxon>Prauserella</taxon>
    </lineage>
</organism>
<dbReference type="InterPro" id="IPR005811">
    <property type="entry name" value="SUCC_ACL_C"/>
</dbReference>
<accession>A0ABW5WGS5</accession>
<keyword evidence="1 7" id="KW-0436">Ligase</keyword>
<name>A0ABW5WGS5_9PSEU</name>
<evidence type="ECO:0000313" key="8">
    <source>
        <dbReference type="Proteomes" id="UP001597478"/>
    </source>
</evidence>
<evidence type="ECO:0000259" key="6">
    <source>
        <dbReference type="PROSITE" id="PS50975"/>
    </source>
</evidence>
<proteinExistence type="predicted"/>
<protein>
    <submittedName>
        <fullName evidence="7">Succinate--CoA ligase subunit beta</fullName>
    </submittedName>
</protein>
<dbReference type="InterPro" id="IPR011761">
    <property type="entry name" value="ATP-grasp"/>
</dbReference>
<dbReference type="InterPro" id="IPR017866">
    <property type="entry name" value="Succ-CoA_synthase_bsu_CS"/>
</dbReference>